<name>A0AC61MXQ9_9FIRM</name>
<proteinExistence type="predicted"/>
<sequence>MRKQEAEKVLESWLNPVLGFALKRCKTPEDAEDLSQEIILRVYRALLLRDDVEDVSKFIWTVAHNALCNYYRSASKNMIGIPVEALADLPAESAEDAEEDAETVERLKKEIAYLSGLQRKIVIAYYIDHKKQEQIARELGIPVGTVKWHLFEAKKELKKGMGKMREASSLKYNPVRFVTRGITGSLGRKDVYDMFGSPLVQNLCYAVRDTWKTVNEIADDLGVSPVYLEDEAARLEEFGFLKKKGDKYLADFLLEEPSLDFLRLENDTYKAAADLFADELYARLTERGVLDSPAITGRWKTDKNFLLWALIPYIAACSGDSVREMKISFEEAATVRKDGGTNIFHAQVREAVPEEYEAMNGWFGPCWNGDGKHILWQVGSEWSDNLQERAMNYQEDAAKILALYEREQQEKLSVDEYAWLAQMGQIVLDSEDRAQWQIVVLDNQQIREELLAIGTKIREEKAAEFRKLKEAYTRAALKDLPAQMRKMKEFELQFLFNSDGRFVYHCLKKLVNSGKLTPPPEEQKKAMSTLIMPA</sequence>
<evidence type="ECO:0000313" key="1">
    <source>
        <dbReference type="EMBL" id="QUC67641.1"/>
    </source>
</evidence>
<evidence type="ECO:0000313" key="2">
    <source>
        <dbReference type="Proteomes" id="UP000682782"/>
    </source>
</evidence>
<dbReference type="Proteomes" id="UP000682782">
    <property type="component" value="Chromosome"/>
</dbReference>
<organism evidence="1 2">
    <name type="scientific">Aristaeella hokkaidonensis</name>
    <dbReference type="NCBI Taxonomy" id="3046382"/>
    <lineage>
        <taxon>Bacteria</taxon>
        <taxon>Bacillati</taxon>
        <taxon>Bacillota</taxon>
        <taxon>Clostridia</taxon>
        <taxon>Eubacteriales</taxon>
        <taxon>Aristaeellaceae</taxon>
        <taxon>Aristaeella</taxon>
    </lineage>
</organism>
<dbReference type="EMBL" id="CP068393">
    <property type="protein sequence ID" value="QUC67641.1"/>
    <property type="molecule type" value="Genomic_DNA"/>
</dbReference>
<keyword evidence="2" id="KW-1185">Reference proteome</keyword>
<accession>A0AC61MXQ9</accession>
<gene>
    <name evidence="1" type="ORF">JYE49_02765</name>
</gene>
<reference evidence="1" key="1">
    <citation type="submission" date="2021-01" db="EMBL/GenBank/DDBJ databases">
        <title>Complete genome sequence of Clostridiales bacterium R-7.</title>
        <authorList>
            <person name="Mahoney-Kurpe S.C."/>
            <person name="Palevich N."/>
            <person name="Koike S."/>
            <person name="Moon C.D."/>
            <person name="Attwood G.T."/>
        </authorList>
    </citation>
    <scope>NUCLEOTIDE SEQUENCE</scope>
    <source>
        <strain evidence="1">R-7</strain>
    </source>
</reference>
<protein>
    <submittedName>
        <fullName evidence="1">Sigma-70 family RNA polymerase sigma factor</fullName>
    </submittedName>
</protein>